<sequence length="117" mass="13289">MEAKDTVMNILEIDNITGDEAPCSNCPTPDGDCNDCYLKRIAEAQAKITWEKATEFLDLTSETQYKAGIKEAMDWVRTNIESSETWDEADYCSIDIEDWQAKLKEWGLSPSGVEEKR</sequence>
<dbReference type="AlphaFoldDB" id="A0A6M3KTA3"/>
<evidence type="ECO:0000313" key="1">
    <source>
        <dbReference type="EMBL" id="QJA85110.1"/>
    </source>
</evidence>
<accession>A0A6M3KTA3</accession>
<protein>
    <submittedName>
        <fullName evidence="1">Uncharacterized protein</fullName>
    </submittedName>
</protein>
<dbReference type="EMBL" id="MT142555">
    <property type="protein sequence ID" value="QJA85110.1"/>
    <property type="molecule type" value="Genomic_DNA"/>
</dbReference>
<organism evidence="1">
    <name type="scientific">viral metagenome</name>
    <dbReference type="NCBI Taxonomy" id="1070528"/>
    <lineage>
        <taxon>unclassified sequences</taxon>
        <taxon>metagenomes</taxon>
        <taxon>organismal metagenomes</taxon>
    </lineage>
</organism>
<gene>
    <name evidence="1" type="ORF">MM415B02273_0009</name>
</gene>
<proteinExistence type="predicted"/>
<name>A0A6M3KTA3_9ZZZZ</name>
<reference evidence="1" key="1">
    <citation type="submission" date="2020-03" db="EMBL/GenBank/DDBJ databases">
        <title>The deep terrestrial virosphere.</title>
        <authorList>
            <person name="Holmfeldt K."/>
            <person name="Nilsson E."/>
            <person name="Simone D."/>
            <person name="Lopez-Fernandez M."/>
            <person name="Wu X."/>
            <person name="de Brujin I."/>
            <person name="Lundin D."/>
            <person name="Andersson A."/>
            <person name="Bertilsson S."/>
            <person name="Dopson M."/>
        </authorList>
    </citation>
    <scope>NUCLEOTIDE SEQUENCE</scope>
    <source>
        <strain evidence="1">MM415B02273</strain>
    </source>
</reference>